<dbReference type="InterPro" id="IPR011991">
    <property type="entry name" value="ArsR-like_HTH"/>
</dbReference>
<dbReference type="Proteomes" id="UP001190336">
    <property type="component" value="Chromosome"/>
</dbReference>
<evidence type="ECO:0000313" key="3">
    <source>
        <dbReference type="EMBL" id="CAJ1505076.1"/>
    </source>
</evidence>
<dbReference type="EMBL" id="OY726394">
    <property type="protein sequence ID" value="CAJ1505076.1"/>
    <property type="molecule type" value="Genomic_DNA"/>
</dbReference>
<dbReference type="PANTHER" id="PTHR43252:SF2">
    <property type="entry name" value="TRANSCRIPTION REGULATOR, PADR-LIKE FAMILY"/>
    <property type="match status" value="1"/>
</dbReference>
<dbReference type="Gene3D" id="1.10.10.10">
    <property type="entry name" value="Winged helix-like DNA-binding domain superfamily/Winged helix DNA-binding domain"/>
    <property type="match status" value="1"/>
</dbReference>
<dbReference type="InterPro" id="IPR005149">
    <property type="entry name" value="Tscrpt_reg_PadR_N"/>
</dbReference>
<dbReference type="Pfam" id="PF03551">
    <property type="entry name" value="PadR"/>
    <property type="match status" value="1"/>
</dbReference>
<feature type="region of interest" description="Disordered" evidence="1">
    <location>
        <begin position="75"/>
        <end position="106"/>
    </location>
</feature>
<dbReference type="SUPFAM" id="SSF46785">
    <property type="entry name" value="Winged helix' DNA-binding domain"/>
    <property type="match status" value="1"/>
</dbReference>
<evidence type="ECO:0000256" key="1">
    <source>
        <dbReference type="SAM" id="MobiDB-lite"/>
    </source>
</evidence>
<feature type="compositionally biased region" description="Pro residues" evidence="1">
    <location>
        <begin position="1"/>
        <end position="14"/>
    </location>
</feature>
<reference evidence="3 4" key="1">
    <citation type="submission" date="2023-08" db="EMBL/GenBank/DDBJ databases">
        <authorList>
            <person name="Folkvardsen B D."/>
            <person name="Norman A."/>
        </authorList>
    </citation>
    <scope>NUCLEOTIDE SEQUENCE [LARGE SCALE GENOMIC DNA]</scope>
    <source>
        <strain evidence="3 4">Mu0083</strain>
    </source>
</reference>
<proteinExistence type="predicted"/>
<protein>
    <submittedName>
        <fullName evidence="3">PadR family transcriptional regulator</fullName>
    </submittedName>
</protein>
<accession>A0ABM9LUQ1</accession>
<name>A0ABM9LUQ1_9MYCO</name>
<evidence type="ECO:0000259" key="2">
    <source>
        <dbReference type="Pfam" id="PF03551"/>
    </source>
</evidence>
<dbReference type="InterPro" id="IPR036388">
    <property type="entry name" value="WH-like_DNA-bd_sf"/>
</dbReference>
<feature type="compositionally biased region" description="Basic residues" evidence="1">
    <location>
        <begin position="97"/>
        <end position="106"/>
    </location>
</feature>
<feature type="region of interest" description="Disordered" evidence="1">
    <location>
        <begin position="1"/>
        <end position="42"/>
    </location>
</feature>
<feature type="domain" description="Transcription regulator PadR N-terminal" evidence="2">
    <location>
        <begin position="115"/>
        <end position="184"/>
    </location>
</feature>
<keyword evidence="4" id="KW-1185">Reference proteome</keyword>
<dbReference type="CDD" id="cd00090">
    <property type="entry name" value="HTH_ARSR"/>
    <property type="match status" value="1"/>
</dbReference>
<organism evidence="3 4">
    <name type="scientific">[Mycobacterium] kokjensenii</name>
    <dbReference type="NCBI Taxonomy" id="3064287"/>
    <lineage>
        <taxon>Bacteria</taxon>
        <taxon>Bacillati</taxon>
        <taxon>Actinomycetota</taxon>
        <taxon>Actinomycetes</taxon>
        <taxon>Mycobacteriales</taxon>
        <taxon>Mycobacteriaceae</taxon>
        <taxon>Mycolicibacter</taxon>
    </lineage>
</organism>
<dbReference type="InterPro" id="IPR036390">
    <property type="entry name" value="WH_DNA-bd_sf"/>
</dbReference>
<gene>
    <name evidence="3" type="ORF">MU0083_003599</name>
</gene>
<dbReference type="PANTHER" id="PTHR43252">
    <property type="entry name" value="TRANSCRIPTIONAL REGULATOR YQJI"/>
    <property type="match status" value="1"/>
</dbReference>
<dbReference type="RefSeq" id="WP_308474271.1">
    <property type="nucleotide sequence ID" value="NZ_OY726394.1"/>
</dbReference>
<sequence length="250" mass="26736">MHTPFGPPSGPSTPDPDHHGGFGFGPATPHPHRAAQLARRQARREFRRHLNDHAGDPCAPFGFGTGPGFRHGYGGPGFGPGFGPGPGLGFGFGPPGRRGHRRGHRGRRGDVRVAILALLAEAPMHGYEIIQQIAERSDGLWRPSPGSVYPTLQMLVDEGLIVGSETGGKKRLFELTAEGRDVAEQIETPPWEQITDSADQGQLNLRTAVDQLFGAVAQAAQAATPEQQQRVVDILNGARKSIYGILGETD</sequence>
<evidence type="ECO:0000313" key="4">
    <source>
        <dbReference type="Proteomes" id="UP001190336"/>
    </source>
</evidence>
<feature type="compositionally biased region" description="Gly residues" evidence="1">
    <location>
        <begin position="75"/>
        <end position="96"/>
    </location>
</feature>